<protein>
    <submittedName>
        <fullName evidence="1">Uncharacterized protein</fullName>
    </submittedName>
</protein>
<dbReference type="Proteomes" id="UP001152523">
    <property type="component" value="Unassembled WGS sequence"/>
</dbReference>
<organism evidence="1 2">
    <name type="scientific">Cuscuta epithymum</name>
    <dbReference type="NCBI Taxonomy" id="186058"/>
    <lineage>
        <taxon>Eukaryota</taxon>
        <taxon>Viridiplantae</taxon>
        <taxon>Streptophyta</taxon>
        <taxon>Embryophyta</taxon>
        <taxon>Tracheophyta</taxon>
        <taxon>Spermatophyta</taxon>
        <taxon>Magnoliopsida</taxon>
        <taxon>eudicotyledons</taxon>
        <taxon>Gunneridae</taxon>
        <taxon>Pentapetalae</taxon>
        <taxon>asterids</taxon>
        <taxon>lamiids</taxon>
        <taxon>Solanales</taxon>
        <taxon>Convolvulaceae</taxon>
        <taxon>Cuscuteae</taxon>
        <taxon>Cuscuta</taxon>
        <taxon>Cuscuta subgen. Cuscuta</taxon>
    </lineage>
</organism>
<accession>A0AAV0CWZ0</accession>
<evidence type="ECO:0000313" key="1">
    <source>
        <dbReference type="EMBL" id="CAH9085643.1"/>
    </source>
</evidence>
<dbReference type="EMBL" id="CAMAPF010000052">
    <property type="protein sequence ID" value="CAH9085643.1"/>
    <property type="molecule type" value="Genomic_DNA"/>
</dbReference>
<gene>
    <name evidence="1" type="ORF">CEPIT_LOCUS9441</name>
</gene>
<evidence type="ECO:0000313" key="2">
    <source>
        <dbReference type="Proteomes" id="UP001152523"/>
    </source>
</evidence>
<reference evidence="1" key="1">
    <citation type="submission" date="2022-07" db="EMBL/GenBank/DDBJ databases">
        <authorList>
            <person name="Macas J."/>
            <person name="Novak P."/>
            <person name="Neumann P."/>
        </authorList>
    </citation>
    <scope>NUCLEOTIDE SEQUENCE</scope>
</reference>
<keyword evidence="2" id="KW-1185">Reference proteome</keyword>
<name>A0AAV0CWZ0_9ASTE</name>
<sequence>MLNILPRVNVKVDFKMIKKTIESKRCKSKDKDSEYIPLSEFLKSQKTKINYPIGSWNPKFHFTRIHGLYDDDEDDPRSGSKITHAASPLPPVKKTKIKILKKGASVDALSPSPRCGGGRDVHGGATVGCKRKSLSGNGRLNSKAVQAPTCGVKQRLLSKMKRRKVQYNPTWIR</sequence>
<comment type="caution">
    <text evidence="1">The sequence shown here is derived from an EMBL/GenBank/DDBJ whole genome shotgun (WGS) entry which is preliminary data.</text>
</comment>
<proteinExistence type="predicted"/>
<dbReference type="AlphaFoldDB" id="A0AAV0CWZ0"/>